<gene>
    <name evidence="2" type="ORF">CWS72_12075</name>
</gene>
<feature type="compositionally biased region" description="Low complexity" evidence="1">
    <location>
        <begin position="1"/>
        <end position="19"/>
    </location>
</feature>
<keyword evidence="3" id="KW-1185">Reference proteome</keyword>
<proteinExistence type="predicted"/>
<dbReference type="Proteomes" id="UP000233293">
    <property type="component" value="Unassembled WGS sequence"/>
</dbReference>
<reference evidence="3" key="1">
    <citation type="submission" date="2017-12" db="EMBL/GenBank/DDBJ databases">
        <title>Draft genome sequence of Telmatospirillum siberiense 26-4b1T, an acidotolerant peatland alphaproteobacterium potentially involved in sulfur cycling.</title>
        <authorList>
            <person name="Hausmann B."/>
            <person name="Pjevac P."/>
            <person name="Schreck K."/>
            <person name="Herbold C.W."/>
            <person name="Daims H."/>
            <person name="Wagner M."/>
            <person name="Pester M."/>
            <person name="Loy A."/>
        </authorList>
    </citation>
    <scope>NUCLEOTIDE SEQUENCE [LARGE SCALE GENOMIC DNA]</scope>
    <source>
        <strain evidence="3">26-4b1</strain>
    </source>
</reference>
<evidence type="ECO:0000256" key="1">
    <source>
        <dbReference type="SAM" id="MobiDB-lite"/>
    </source>
</evidence>
<name>A0A2N3PV99_9PROT</name>
<organism evidence="2 3">
    <name type="scientific">Telmatospirillum siberiense</name>
    <dbReference type="NCBI Taxonomy" id="382514"/>
    <lineage>
        <taxon>Bacteria</taxon>
        <taxon>Pseudomonadati</taxon>
        <taxon>Pseudomonadota</taxon>
        <taxon>Alphaproteobacteria</taxon>
        <taxon>Rhodospirillales</taxon>
        <taxon>Rhodospirillaceae</taxon>
        <taxon>Telmatospirillum</taxon>
    </lineage>
</organism>
<dbReference type="AlphaFoldDB" id="A0A2N3PV99"/>
<feature type="compositionally biased region" description="Polar residues" evidence="1">
    <location>
        <begin position="20"/>
        <end position="43"/>
    </location>
</feature>
<evidence type="ECO:0000313" key="2">
    <source>
        <dbReference type="EMBL" id="PKU24325.1"/>
    </source>
</evidence>
<feature type="region of interest" description="Disordered" evidence="1">
    <location>
        <begin position="1"/>
        <end position="47"/>
    </location>
</feature>
<dbReference type="RefSeq" id="WP_101250864.1">
    <property type="nucleotide sequence ID" value="NZ_PIUM01000012.1"/>
</dbReference>
<accession>A0A2N3PV99</accession>
<protein>
    <submittedName>
        <fullName evidence="2">Uncharacterized protein</fullName>
    </submittedName>
</protein>
<dbReference type="EMBL" id="PIUM01000012">
    <property type="protein sequence ID" value="PKU24325.1"/>
    <property type="molecule type" value="Genomic_DNA"/>
</dbReference>
<sequence length="69" mass="7293">MATQGVSSTRTSGVTVSQTNGNARRSTSGTDGTKAKSSQSRATPRQVINIDGKSFDRYAPRGTYLNIVV</sequence>
<comment type="caution">
    <text evidence="2">The sequence shown here is derived from an EMBL/GenBank/DDBJ whole genome shotgun (WGS) entry which is preliminary data.</text>
</comment>
<evidence type="ECO:0000313" key="3">
    <source>
        <dbReference type="Proteomes" id="UP000233293"/>
    </source>
</evidence>